<dbReference type="InterPro" id="IPR007197">
    <property type="entry name" value="rSAM"/>
</dbReference>
<keyword evidence="5" id="KW-0411">Iron-sulfur</keyword>
<evidence type="ECO:0000259" key="6">
    <source>
        <dbReference type="PROSITE" id="PS51918"/>
    </source>
</evidence>
<proteinExistence type="predicted"/>
<evidence type="ECO:0000256" key="2">
    <source>
        <dbReference type="ARBA" id="ARBA00022691"/>
    </source>
</evidence>
<evidence type="ECO:0000313" key="7">
    <source>
        <dbReference type="EMBL" id="MDY0748778.1"/>
    </source>
</evidence>
<evidence type="ECO:0000313" key="8">
    <source>
        <dbReference type="Proteomes" id="UP001285263"/>
    </source>
</evidence>
<dbReference type="RefSeq" id="WP_320426749.1">
    <property type="nucleotide sequence ID" value="NZ_JAXCLA010000012.1"/>
</dbReference>
<dbReference type="InterPro" id="IPR050377">
    <property type="entry name" value="Radical_SAM_PqqE_MftC-like"/>
</dbReference>
<dbReference type="PROSITE" id="PS51918">
    <property type="entry name" value="RADICAL_SAM"/>
    <property type="match status" value="1"/>
</dbReference>
<feature type="domain" description="Radical SAM core" evidence="6">
    <location>
        <begin position="7"/>
        <end position="235"/>
    </location>
</feature>
<gene>
    <name evidence="7" type="ORF">SNE35_30045</name>
</gene>
<evidence type="ECO:0000256" key="5">
    <source>
        <dbReference type="ARBA" id="ARBA00023014"/>
    </source>
</evidence>
<dbReference type="InterPro" id="IPR058240">
    <property type="entry name" value="rSAM_sf"/>
</dbReference>
<evidence type="ECO:0000256" key="1">
    <source>
        <dbReference type="ARBA" id="ARBA00001966"/>
    </source>
</evidence>
<dbReference type="PANTHER" id="PTHR11228:SF7">
    <property type="entry name" value="PQQA PEPTIDE CYCLASE"/>
    <property type="match status" value="1"/>
</dbReference>
<dbReference type="EMBL" id="JAXCLA010000012">
    <property type="protein sequence ID" value="MDY0748778.1"/>
    <property type="molecule type" value="Genomic_DNA"/>
</dbReference>
<organism evidence="7 8">
    <name type="scientific">Roseateles agri</name>
    <dbReference type="NCBI Taxonomy" id="3098619"/>
    <lineage>
        <taxon>Bacteria</taxon>
        <taxon>Pseudomonadati</taxon>
        <taxon>Pseudomonadota</taxon>
        <taxon>Betaproteobacteria</taxon>
        <taxon>Burkholderiales</taxon>
        <taxon>Sphaerotilaceae</taxon>
        <taxon>Roseateles</taxon>
    </lineage>
</organism>
<dbReference type="CDD" id="cd21109">
    <property type="entry name" value="SPASM"/>
    <property type="match status" value="1"/>
</dbReference>
<keyword evidence="4" id="KW-0408">Iron</keyword>
<accession>A0ABU5DR27</accession>
<evidence type="ECO:0000256" key="3">
    <source>
        <dbReference type="ARBA" id="ARBA00022723"/>
    </source>
</evidence>
<dbReference type="PANTHER" id="PTHR11228">
    <property type="entry name" value="RADICAL SAM DOMAIN PROTEIN"/>
    <property type="match status" value="1"/>
</dbReference>
<keyword evidence="3" id="KW-0479">Metal-binding</keyword>
<dbReference type="CDD" id="cd01335">
    <property type="entry name" value="Radical_SAM"/>
    <property type="match status" value="1"/>
</dbReference>
<dbReference type="SFLD" id="SFLDG01067">
    <property type="entry name" value="SPASM/twitch_domain_containing"/>
    <property type="match status" value="1"/>
</dbReference>
<dbReference type="Gene3D" id="3.20.20.70">
    <property type="entry name" value="Aldolase class I"/>
    <property type="match status" value="1"/>
</dbReference>
<comment type="caution">
    <text evidence="7">The sequence shown here is derived from an EMBL/GenBank/DDBJ whole genome shotgun (WGS) entry which is preliminary data.</text>
</comment>
<dbReference type="Pfam" id="PF04055">
    <property type="entry name" value="Radical_SAM"/>
    <property type="match status" value="1"/>
</dbReference>
<dbReference type="SFLD" id="SFLDS00029">
    <property type="entry name" value="Radical_SAM"/>
    <property type="match status" value="1"/>
</dbReference>
<dbReference type="SUPFAM" id="SSF102114">
    <property type="entry name" value="Radical SAM enzymes"/>
    <property type="match status" value="1"/>
</dbReference>
<keyword evidence="8" id="KW-1185">Reference proteome</keyword>
<evidence type="ECO:0000256" key="4">
    <source>
        <dbReference type="ARBA" id="ARBA00023004"/>
    </source>
</evidence>
<protein>
    <submittedName>
        <fullName evidence="7">Radical SAM/SPASM domain-containing protein</fullName>
    </submittedName>
</protein>
<dbReference type="InterPro" id="IPR013785">
    <property type="entry name" value="Aldolase_TIM"/>
</dbReference>
<dbReference type="Proteomes" id="UP001285263">
    <property type="component" value="Unassembled WGS sequence"/>
</dbReference>
<comment type="cofactor">
    <cofactor evidence="1">
        <name>[4Fe-4S] cluster</name>
        <dbReference type="ChEBI" id="CHEBI:49883"/>
    </cofactor>
</comment>
<keyword evidence="2" id="KW-0949">S-adenosyl-L-methionine</keyword>
<name>A0ABU5DR27_9BURK</name>
<sequence length="330" mass="35434">MLSSEPLQSLSLLTLYLTERCNSRCISCDYWRTGRRDMSMEQLDALLPGLKDLGTREVLISGGEPLLHPEWAAIADRLRAQGLRLWLLTAGLALAKHAQAAAERFERVTVSLDGADRESYAAIRGVDAFDAVCKGIHAAVHAGAQVGLRVTVQRGNFRALPRFVALARELGAASVSFLAADLGNAEAFGREPGQGGAADIAITGADLDDFADVLDALERGEASTFAQRFIEESPPKLRRLHAYYAALAGQGAFPPVRCNAPAFSAVVQADGQLRPCFFIPGPPAPPTTDLAAALNTPFMRQLRGNIAAGRRPECERCVCAKWREPEAIAA</sequence>
<reference evidence="7 8" key="1">
    <citation type="submission" date="2023-11" db="EMBL/GenBank/DDBJ databases">
        <title>Paucibacter sp. nov., isolated from fresh soil in Korea.</title>
        <authorList>
            <person name="Le N.T.T."/>
        </authorList>
    </citation>
    <scope>NUCLEOTIDE SEQUENCE [LARGE SCALE GENOMIC DNA]</scope>
    <source>
        <strain evidence="7 8">R3-3</strain>
    </source>
</reference>